<evidence type="ECO:0000256" key="4">
    <source>
        <dbReference type="ARBA" id="ARBA00022737"/>
    </source>
</evidence>
<dbReference type="OMA" id="HCTHPNC"/>
<keyword evidence="5 11" id="KW-0863">Zinc-finger</keyword>
<dbReference type="STRING" id="6238.A8Y2D9"/>
<evidence type="ECO:0000256" key="2">
    <source>
        <dbReference type="ARBA" id="ARBA00006991"/>
    </source>
</evidence>
<feature type="compositionally biased region" description="Low complexity" evidence="12">
    <location>
        <begin position="149"/>
        <end position="159"/>
    </location>
</feature>
<dbReference type="InParanoid" id="A8Y2D9"/>
<evidence type="ECO:0000256" key="1">
    <source>
        <dbReference type="ARBA" id="ARBA00004123"/>
    </source>
</evidence>
<dbReference type="SMART" id="SM00355">
    <property type="entry name" value="ZnF_C2H2"/>
    <property type="match status" value="3"/>
</dbReference>
<dbReference type="Gene3D" id="3.30.160.60">
    <property type="entry name" value="Classic Zinc Finger"/>
    <property type="match status" value="3"/>
</dbReference>
<keyword evidence="9" id="KW-0804">Transcription</keyword>
<dbReference type="FunFam" id="3.30.160.60:FF:000624">
    <property type="entry name" value="zinc finger protein 697"/>
    <property type="match status" value="1"/>
</dbReference>
<dbReference type="Proteomes" id="UP000008549">
    <property type="component" value="Unassembled WGS sequence"/>
</dbReference>
<evidence type="ECO:0000313" key="15">
    <source>
        <dbReference type="Proteomes" id="UP000008549"/>
    </source>
</evidence>
<keyword evidence="3" id="KW-0479">Metal-binding</keyword>
<proteinExistence type="inferred from homology"/>
<evidence type="ECO:0000313" key="14">
    <source>
        <dbReference type="EMBL" id="CAP39060.2"/>
    </source>
</evidence>
<reference evidence="14 15" key="1">
    <citation type="journal article" date="2003" name="PLoS Biol.">
        <title>The genome sequence of Caenorhabditis briggsae: a platform for comparative genomics.</title>
        <authorList>
            <person name="Stein L.D."/>
            <person name="Bao Z."/>
            <person name="Blasiar D."/>
            <person name="Blumenthal T."/>
            <person name="Brent M.R."/>
            <person name="Chen N."/>
            <person name="Chinwalla A."/>
            <person name="Clarke L."/>
            <person name="Clee C."/>
            <person name="Coghlan A."/>
            <person name="Coulson A."/>
            <person name="D'Eustachio P."/>
            <person name="Fitch D.H."/>
            <person name="Fulton L.A."/>
            <person name="Fulton R.E."/>
            <person name="Griffiths-Jones S."/>
            <person name="Harris T.W."/>
            <person name="Hillier L.W."/>
            <person name="Kamath R."/>
            <person name="Kuwabara P.E."/>
            <person name="Mardis E.R."/>
            <person name="Marra M.A."/>
            <person name="Miner T.L."/>
            <person name="Minx P."/>
            <person name="Mullikin J.C."/>
            <person name="Plumb R.W."/>
            <person name="Rogers J."/>
            <person name="Schein J.E."/>
            <person name="Sohrmann M."/>
            <person name="Spieth J."/>
            <person name="Stajich J.E."/>
            <person name="Wei C."/>
            <person name="Willey D."/>
            <person name="Wilson R.K."/>
            <person name="Durbin R."/>
            <person name="Waterston R.H."/>
        </authorList>
    </citation>
    <scope>NUCLEOTIDE SEQUENCE [LARGE SCALE GENOMIC DNA]</scope>
    <source>
        <strain evidence="14 15">AF16</strain>
    </source>
</reference>
<gene>
    <name evidence="16" type="primary">klf-1</name>
    <name evidence="14" type="synonym">Cbr-klf-1</name>
    <name evidence="16" type="ORF">CBG22482</name>
    <name evidence="14" type="ORF">CBG_22482</name>
</gene>
<evidence type="ECO:0000256" key="11">
    <source>
        <dbReference type="PROSITE-ProRule" id="PRU00042"/>
    </source>
</evidence>
<feature type="compositionally biased region" description="Polar residues" evidence="12">
    <location>
        <begin position="450"/>
        <end position="464"/>
    </location>
</feature>
<evidence type="ECO:0000256" key="8">
    <source>
        <dbReference type="ARBA" id="ARBA00023125"/>
    </source>
</evidence>
<dbReference type="AlphaFoldDB" id="A8Y2D9"/>
<feature type="region of interest" description="Disordered" evidence="12">
    <location>
        <begin position="1"/>
        <end position="36"/>
    </location>
</feature>
<dbReference type="GO" id="GO:0006357">
    <property type="term" value="P:regulation of transcription by RNA polymerase II"/>
    <property type="evidence" value="ECO:0000318"/>
    <property type="project" value="GO_Central"/>
</dbReference>
<dbReference type="PROSITE" id="PS00028">
    <property type="entry name" value="ZINC_FINGER_C2H2_1"/>
    <property type="match status" value="3"/>
</dbReference>
<accession>A8Y2D9</accession>
<keyword evidence="4" id="KW-0677">Repeat</keyword>
<dbReference type="PANTHER" id="PTHR23235">
    <property type="entry name" value="KRUEPPEL-LIKE TRANSCRIPTION FACTOR"/>
    <property type="match status" value="1"/>
</dbReference>
<keyword evidence="6" id="KW-0862">Zinc</keyword>
<dbReference type="FunFam" id="3.30.160.60:FF:000018">
    <property type="entry name" value="Krueppel-like factor 15"/>
    <property type="match status" value="1"/>
</dbReference>
<protein>
    <submittedName>
        <fullName evidence="14">Protein CBR-KLF-1</fullName>
    </submittedName>
</protein>
<feature type="compositionally biased region" description="Low complexity" evidence="12">
    <location>
        <begin position="1"/>
        <end position="28"/>
    </location>
</feature>
<comment type="subcellular location">
    <subcellularLocation>
        <location evidence="1">Nucleus</location>
    </subcellularLocation>
</comment>
<evidence type="ECO:0000256" key="3">
    <source>
        <dbReference type="ARBA" id="ARBA00022723"/>
    </source>
</evidence>
<keyword evidence="7" id="KW-0805">Transcription regulation</keyword>
<dbReference type="GO" id="GO:0000981">
    <property type="term" value="F:DNA-binding transcription factor activity, RNA polymerase II-specific"/>
    <property type="evidence" value="ECO:0000318"/>
    <property type="project" value="GO_Central"/>
</dbReference>
<keyword evidence="15" id="KW-1185">Reference proteome</keyword>
<evidence type="ECO:0000259" key="13">
    <source>
        <dbReference type="PROSITE" id="PS50157"/>
    </source>
</evidence>
<dbReference type="GO" id="GO:0005634">
    <property type="term" value="C:nucleus"/>
    <property type="evidence" value="ECO:0007669"/>
    <property type="project" value="UniProtKB-SubCell"/>
</dbReference>
<feature type="domain" description="C2H2-type" evidence="13">
    <location>
        <begin position="473"/>
        <end position="502"/>
    </location>
</feature>
<dbReference type="eggNOG" id="KOG1721">
    <property type="taxonomic scope" value="Eukaryota"/>
</dbReference>
<evidence type="ECO:0000256" key="10">
    <source>
        <dbReference type="ARBA" id="ARBA00023242"/>
    </source>
</evidence>
<dbReference type="SUPFAM" id="SSF57667">
    <property type="entry name" value="beta-beta-alpha zinc fingers"/>
    <property type="match status" value="2"/>
</dbReference>
<reference evidence="14 15" key="2">
    <citation type="journal article" date="2011" name="PLoS Genet.">
        <title>Caenorhabditis briggsae recombinant inbred line genotypes reveal inter-strain incompatibility and the evolution of recombination.</title>
        <authorList>
            <person name="Ross J.A."/>
            <person name="Koboldt D.C."/>
            <person name="Staisch J.E."/>
            <person name="Chamberlin H.M."/>
            <person name="Gupta B.P."/>
            <person name="Miller R.D."/>
            <person name="Baird S.E."/>
            <person name="Haag E.S."/>
        </authorList>
    </citation>
    <scope>NUCLEOTIDE SEQUENCE [LARGE SCALE GENOMIC DNA]</scope>
    <source>
        <strain evidence="14 15">AF16</strain>
    </source>
</reference>
<dbReference type="FunFam" id="3.30.160.60:FF:002639">
    <property type="entry name" value="Kruppel-Like Factor (Zinc finger protein)"/>
    <property type="match status" value="1"/>
</dbReference>
<dbReference type="HOGENOM" id="CLU_035852_0_0_1"/>
<evidence type="ECO:0000313" key="16">
    <source>
        <dbReference type="WormBase" id="CBG22482a"/>
    </source>
</evidence>
<organism evidence="14 15">
    <name type="scientific">Caenorhabditis briggsae</name>
    <dbReference type="NCBI Taxonomy" id="6238"/>
    <lineage>
        <taxon>Eukaryota</taxon>
        <taxon>Metazoa</taxon>
        <taxon>Ecdysozoa</taxon>
        <taxon>Nematoda</taxon>
        <taxon>Chromadorea</taxon>
        <taxon>Rhabditida</taxon>
        <taxon>Rhabditina</taxon>
        <taxon>Rhabditomorpha</taxon>
        <taxon>Rhabditoidea</taxon>
        <taxon>Rhabditidae</taxon>
        <taxon>Peloderinae</taxon>
        <taxon>Caenorhabditis</taxon>
    </lineage>
</organism>
<feature type="region of interest" description="Disordered" evidence="12">
    <location>
        <begin position="450"/>
        <end position="470"/>
    </location>
</feature>
<dbReference type="GO" id="GO:0008270">
    <property type="term" value="F:zinc ion binding"/>
    <property type="evidence" value="ECO:0007669"/>
    <property type="project" value="UniProtKB-KW"/>
</dbReference>
<evidence type="ECO:0000256" key="6">
    <source>
        <dbReference type="ARBA" id="ARBA00022833"/>
    </source>
</evidence>
<dbReference type="Pfam" id="PF00096">
    <property type="entry name" value="zf-C2H2"/>
    <property type="match status" value="3"/>
</dbReference>
<feature type="region of interest" description="Disordered" evidence="12">
    <location>
        <begin position="139"/>
        <end position="159"/>
    </location>
</feature>
<evidence type="ECO:0000256" key="12">
    <source>
        <dbReference type="SAM" id="MobiDB-lite"/>
    </source>
</evidence>
<feature type="domain" description="C2H2-type" evidence="13">
    <location>
        <begin position="535"/>
        <end position="558"/>
    </location>
</feature>
<keyword evidence="8" id="KW-0238">DNA-binding</keyword>
<evidence type="ECO:0000256" key="5">
    <source>
        <dbReference type="ARBA" id="ARBA00022771"/>
    </source>
</evidence>
<dbReference type="EMBL" id="HE601367">
    <property type="protein sequence ID" value="CAP39060.2"/>
    <property type="molecule type" value="Genomic_DNA"/>
</dbReference>
<feature type="domain" description="C2H2-type" evidence="13">
    <location>
        <begin position="505"/>
        <end position="534"/>
    </location>
</feature>
<dbReference type="InterPro" id="IPR036236">
    <property type="entry name" value="Znf_C2H2_sf"/>
</dbReference>
<dbReference type="WormBase" id="CBG22482a">
    <property type="protein sequence ID" value="CBP41192"/>
    <property type="gene ID" value="WBGene00041031"/>
    <property type="gene designation" value="Cbr-klf-1"/>
</dbReference>
<dbReference type="FunCoup" id="A8Y2D9">
    <property type="interactions" value="6"/>
</dbReference>
<keyword evidence="10" id="KW-0539">Nucleus</keyword>
<dbReference type="GO" id="GO:0000978">
    <property type="term" value="F:RNA polymerase II cis-regulatory region sequence-specific DNA binding"/>
    <property type="evidence" value="ECO:0000318"/>
    <property type="project" value="GO_Central"/>
</dbReference>
<dbReference type="InterPro" id="IPR013087">
    <property type="entry name" value="Znf_C2H2_type"/>
</dbReference>
<evidence type="ECO:0000256" key="9">
    <source>
        <dbReference type="ARBA" id="ARBA00023163"/>
    </source>
</evidence>
<dbReference type="PROSITE" id="PS50157">
    <property type="entry name" value="ZINC_FINGER_C2H2_2"/>
    <property type="match status" value="3"/>
</dbReference>
<comment type="similarity">
    <text evidence="2">Belongs to the krueppel C2H2-type zinc-finger protein family.</text>
</comment>
<dbReference type="PANTHER" id="PTHR23235:SF156">
    <property type="entry name" value="KRUPPEL-LIKE FACTOR 18"/>
    <property type="match status" value="1"/>
</dbReference>
<name>A8Y2D9_CAEBR</name>
<sequence length="558" mass="61677">MFGPSASTSSSSTLQFNATSSSSTMTSSGMAPPLFATSSSLREPRLVHIPNKPLLSIDPSARADSHVYLSPSFIQSGMLLPEAVAAASSSVSSSENDDANQRIHEATRSFNQFGSQVYETIRELSNTSNAYERLKANSSRRKMRFAQDSGTTSTSSSSSLFDRHAAEFSAFTPYRNPTYDSTQSLFQPSTSSMNDRLEQIRNEFMEEHKPKIPESLMSLSGFNTPTTALGAAFQDLNMKSAFAPVRRSGLDHRRGAGGHFISDILKEEPIGSRNLDGLNVIRNVPIRLIHSTSNFDIASSSSGDSGHQGANDDHESIVVEDADMDSPTSPLVKKSARGFDLRDPLTINTESISSTSDLPSSLSSSVNSFVYQNHDPLDFQKVIEQLTADSSRAVMPDFTGMVDPANILTQIDLVKKQMSEMEKLMSEAQGELEMRRSQSNLNLHVDSCQDDSSNCEASPSSSYNDEPASKRLHQCTHPQCGKVYTKSSHLKAHYRTHTGESEKPYECSWPGCDWRFARSDELTRHYRKHTGDRPFKCTQCSRAFSRSDHLSLHMKRHF</sequence>
<evidence type="ECO:0000256" key="7">
    <source>
        <dbReference type="ARBA" id="ARBA00023015"/>
    </source>
</evidence>